<evidence type="ECO:0000256" key="1">
    <source>
        <dbReference type="SAM" id="MobiDB-lite"/>
    </source>
</evidence>
<protein>
    <recommendedName>
        <fullName evidence="3">L1 transposable element RRM domain-containing protein</fullName>
    </recommendedName>
</protein>
<dbReference type="AlphaFoldDB" id="A0A1Y1M2P7"/>
<evidence type="ECO:0008006" key="3">
    <source>
        <dbReference type="Google" id="ProtNLM"/>
    </source>
</evidence>
<sequence>MSSDLGETVDANYKRKRNKASPDPSQRSKKTSRSPSREEQRKPTENEMEEIKDLINSMRCEIKEDMQNNKDELMEGIKINNELVAKLRAEFQQKEIEWQKERKVLSDRIAKLEHIVEHREKRDRKNNIIIKGLKTNAGRAKEETETFLSTKLDATPHIRQVRKIPTKDDFPILCVELENWEDKLEIMKKKKVLGQAKIYIENDLTKEEGRIQSEIRNRAREERQKGNRVRTSYQRMTINGKNWRWDLQLDRLVEEDAQTKNG</sequence>
<accession>A0A1Y1M2P7</accession>
<reference evidence="2" key="1">
    <citation type="journal article" date="2016" name="Sci. Rep.">
        <title>Molecular characterization of firefly nuptial gifts: a multi-omics approach sheds light on postcopulatory sexual selection.</title>
        <authorList>
            <person name="Al-Wathiqui N."/>
            <person name="Fallon T.R."/>
            <person name="South A."/>
            <person name="Weng J.K."/>
            <person name="Lewis S.M."/>
        </authorList>
    </citation>
    <scope>NUCLEOTIDE SEQUENCE</scope>
</reference>
<dbReference type="EMBL" id="GEZM01043993">
    <property type="protein sequence ID" value="JAV78595.1"/>
    <property type="molecule type" value="Transcribed_RNA"/>
</dbReference>
<proteinExistence type="predicted"/>
<feature type="compositionally biased region" description="Basic and acidic residues" evidence="1">
    <location>
        <begin position="35"/>
        <end position="49"/>
    </location>
</feature>
<name>A0A1Y1M2P7_PHOPY</name>
<evidence type="ECO:0000313" key="2">
    <source>
        <dbReference type="EMBL" id="JAV78595.1"/>
    </source>
</evidence>
<organism evidence="2">
    <name type="scientific">Photinus pyralis</name>
    <name type="common">Common eastern firefly</name>
    <name type="synonym">Lampyris pyralis</name>
    <dbReference type="NCBI Taxonomy" id="7054"/>
    <lineage>
        <taxon>Eukaryota</taxon>
        <taxon>Metazoa</taxon>
        <taxon>Ecdysozoa</taxon>
        <taxon>Arthropoda</taxon>
        <taxon>Hexapoda</taxon>
        <taxon>Insecta</taxon>
        <taxon>Pterygota</taxon>
        <taxon>Neoptera</taxon>
        <taxon>Endopterygota</taxon>
        <taxon>Coleoptera</taxon>
        <taxon>Polyphaga</taxon>
        <taxon>Elateriformia</taxon>
        <taxon>Elateroidea</taxon>
        <taxon>Lampyridae</taxon>
        <taxon>Lampyrinae</taxon>
        <taxon>Photinus</taxon>
    </lineage>
</organism>
<feature type="region of interest" description="Disordered" evidence="1">
    <location>
        <begin position="1"/>
        <end position="49"/>
    </location>
</feature>